<dbReference type="PROSITE" id="PS50172">
    <property type="entry name" value="BRCT"/>
    <property type="match status" value="1"/>
</dbReference>
<evidence type="ECO:0000259" key="1">
    <source>
        <dbReference type="PROSITE" id="PS50172"/>
    </source>
</evidence>
<dbReference type="SUPFAM" id="SSF52113">
    <property type="entry name" value="BRCT domain"/>
    <property type="match status" value="1"/>
</dbReference>
<sequence length="269" mass="30870">MQRLIIENGGTVVVNFTKDSAQRVDFVIVGDKTVNVENLITQASTVSELDVNILHFQWVIDSIARNEVLLFFPWYWLRLNNQTKVRMKSVMDVDTGIVWGCRPDPPQCRQIYTFAKSRHCSAVDSVDEAVLRQPGLKRFRNLLGHSTYDLLWTPSTMFRDVVAYIFPLCSQEASHGSPCWKTRSMGNLIRVYSGIVRPVFDDVTHIFMCHENDFTEEKVQIVLKKICNGLPQPKRDSLVVVTKALLDKLIAYSCQENVFHAYKLLDILE</sequence>
<dbReference type="AlphaFoldDB" id="A0A0H5QMD2"/>
<reference evidence="2" key="1">
    <citation type="submission" date="2015-04" db="EMBL/GenBank/DDBJ databases">
        <title>The genome sequence of the plant pathogenic Rhizarian Plasmodiophora brassicae reveals insights in its biotrophic life cycle and the origin of chitin synthesis.</title>
        <authorList>
            <person name="Schwelm A."/>
            <person name="Fogelqvist J."/>
            <person name="Knaust A."/>
            <person name="Julke S."/>
            <person name="Lilja T."/>
            <person name="Dhandapani V."/>
            <person name="Bonilla-Rosso G."/>
            <person name="Karlsson M."/>
            <person name="Shevchenko A."/>
            <person name="Choi S.R."/>
            <person name="Kim H.G."/>
            <person name="Park J.Y."/>
            <person name="Lim Y.P."/>
            <person name="Ludwig-Muller J."/>
            <person name="Dixelius C."/>
        </authorList>
    </citation>
    <scope>NUCLEOTIDE SEQUENCE</scope>
    <source>
        <tissue evidence="2">Potato root galls</tissue>
    </source>
</reference>
<protein>
    <recommendedName>
        <fullName evidence="1">BRCT domain-containing protein</fullName>
    </recommendedName>
</protein>
<dbReference type="Gene3D" id="3.40.50.10190">
    <property type="entry name" value="BRCT domain"/>
    <property type="match status" value="1"/>
</dbReference>
<dbReference type="InterPro" id="IPR036420">
    <property type="entry name" value="BRCT_dom_sf"/>
</dbReference>
<feature type="domain" description="BRCT" evidence="1">
    <location>
        <begin position="1"/>
        <end position="69"/>
    </location>
</feature>
<organism evidence="2">
    <name type="scientific">Spongospora subterranea</name>
    <dbReference type="NCBI Taxonomy" id="70186"/>
    <lineage>
        <taxon>Eukaryota</taxon>
        <taxon>Sar</taxon>
        <taxon>Rhizaria</taxon>
        <taxon>Endomyxa</taxon>
        <taxon>Phytomyxea</taxon>
        <taxon>Plasmodiophorida</taxon>
        <taxon>Plasmodiophoridae</taxon>
        <taxon>Spongospora</taxon>
    </lineage>
</organism>
<dbReference type="Pfam" id="PF00533">
    <property type="entry name" value="BRCT"/>
    <property type="match status" value="1"/>
</dbReference>
<evidence type="ECO:0000313" key="2">
    <source>
        <dbReference type="EMBL" id="CRZ02737.1"/>
    </source>
</evidence>
<name>A0A0H5QMD2_9EUKA</name>
<dbReference type="InterPro" id="IPR001357">
    <property type="entry name" value="BRCT_dom"/>
</dbReference>
<proteinExistence type="predicted"/>
<dbReference type="EMBL" id="HACM01002295">
    <property type="protein sequence ID" value="CRZ02737.1"/>
    <property type="molecule type" value="Transcribed_RNA"/>
</dbReference>
<accession>A0A0H5QMD2</accession>